<dbReference type="Pfam" id="PF13577">
    <property type="entry name" value="SnoaL_4"/>
    <property type="match status" value="1"/>
</dbReference>
<dbReference type="Gene3D" id="3.10.450.50">
    <property type="match status" value="1"/>
</dbReference>
<dbReference type="InterPro" id="IPR032710">
    <property type="entry name" value="NTF2-like_dom_sf"/>
</dbReference>
<sequence length="160" mass="17651">MSSTSVNVRTTPADIEELLEIETLKGIMARYARFGETGDWASFRALFTEDFTYRADAAPRASADASPVIAVEGRDAFVGAMETLLDGVVAVHQIALPEVTLTSATTARSVWAIHDYVKTPKVGTFKGWGHITQQYVKIDGEWKIRSSHTTRTLVEEEWAS</sequence>
<protein>
    <submittedName>
        <fullName evidence="2">Nuclear transport factor 2 family protein</fullName>
    </submittedName>
</protein>
<evidence type="ECO:0000313" key="2">
    <source>
        <dbReference type="EMBL" id="XDQ49231.1"/>
    </source>
</evidence>
<dbReference type="EMBL" id="CP163441">
    <property type="protein sequence ID" value="XDQ49231.1"/>
    <property type="molecule type" value="Genomic_DNA"/>
</dbReference>
<dbReference type="InterPro" id="IPR037401">
    <property type="entry name" value="SnoaL-like"/>
</dbReference>
<feature type="domain" description="SnoaL-like" evidence="1">
    <location>
        <begin position="17"/>
        <end position="146"/>
    </location>
</feature>
<gene>
    <name evidence="2" type="ORF">AB5J52_47140</name>
</gene>
<dbReference type="RefSeq" id="WP_369227885.1">
    <property type="nucleotide sequence ID" value="NZ_CP163441.1"/>
</dbReference>
<accession>A0AB39R3A9</accession>
<dbReference type="AlphaFoldDB" id="A0AB39R3A9"/>
<name>A0AB39R3A9_9ACTN</name>
<reference evidence="2" key="1">
    <citation type="submission" date="2024-07" db="EMBL/GenBank/DDBJ databases">
        <authorList>
            <person name="Yu S.T."/>
        </authorList>
    </citation>
    <scope>NUCLEOTIDE SEQUENCE</scope>
    <source>
        <strain evidence="2">R39</strain>
    </source>
</reference>
<organism evidence="2">
    <name type="scientific">Streptomyces sp. R39</name>
    <dbReference type="NCBI Taxonomy" id="3238631"/>
    <lineage>
        <taxon>Bacteria</taxon>
        <taxon>Bacillati</taxon>
        <taxon>Actinomycetota</taxon>
        <taxon>Actinomycetes</taxon>
        <taxon>Kitasatosporales</taxon>
        <taxon>Streptomycetaceae</taxon>
        <taxon>Streptomyces</taxon>
    </lineage>
</organism>
<proteinExistence type="predicted"/>
<dbReference type="SUPFAM" id="SSF54427">
    <property type="entry name" value="NTF2-like"/>
    <property type="match status" value="1"/>
</dbReference>
<evidence type="ECO:0000259" key="1">
    <source>
        <dbReference type="Pfam" id="PF13577"/>
    </source>
</evidence>